<keyword evidence="1" id="KW-0378">Hydrolase</keyword>
<dbReference type="EC" id="3.5.99.2" evidence="1"/>
<dbReference type="InterPro" id="IPR050967">
    <property type="entry name" value="Thiamine_Salvage_TenA"/>
</dbReference>
<dbReference type="AlphaFoldDB" id="A0A367VZK0"/>
<dbReference type="CDD" id="cd19367">
    <property type="entry name" value="TenA_C_ScTHI20-like"/>
    <property type="match status" value="1"/>
</dbReference>
<dbReference type="InterPro" id="IPR027574">
    <property type="entry name" value="Thiaminase_II"/>
</dbReference>
<comment type="pathway">
    <text evidence="1">Cofactor biosynthesis; thiamine diphosphate biosynthesis.</text>
</comment>
<dbReference type="InterPro" id="IPR016084">
    <property type="entry name" value="Haem_Oase-like_multi-hlx"/>
</dbReference>
<dbReference type="Gene3D" id="1.20.910.10">
    <property type="entry name" value="Heme oxygenase-like"/>
    <property type="match status" value="1"/>
</dbReference>
<protein>
    <recommendedName>
        <fullName evidence="1">Aminopyrimidine aminohydrolase</fullName>
        <ecNumber evidence="1">3.5.99.2</ecNumber>
    </recommendedName>
</protein>
<dbReference type="Pfam" id="PF03070">
    <property type="entry name" value="TENA_THI-4"/>
    <property type="match status" value="1"/>
</dbReference>
<reference evidence="3 4" key="1">
    <citation type="submission" date="2014-07" db="EMBL/GenBank/DDBJ databases">
        <title>Draft genome sequence of Thalassospira profundimaris 35.</title>
        <authorList>
            <person name="Lai Q."/>
            <person name="Shao Z."/>
        </authorList>
    </citation>
    <scope>NUCLEOTIDE SEQUENCE [LARGE SCALE GENOMIC DNA]</scope>
    <source>
        <strain evidence="3 4">35</strain>
    </source>
</reference>
<dbReference type="EMBL" id="JPWF01000019">
    <property type="protein sequence ID" value="RCK31687.1"/>
    <property type="molecule type" value="Genomic_DNA"/>
</dbReference>
<dbReference type="GO" id="GO:0005829">
    <property type="term" value="C:cytosol"/>
    <property type="evidence" value="ECO:0007669"/>
    <property type="project" value="TreeGrafter"/>
</dbReference>
<keyword evidence="1" id="KW-0784">Thiamine biosynthesis</keyword>
<evidence type="ECO:0000313" key="3">
    <source>
        <dbReference type="EMBL" id="RCK31687.1"/>
    </source>
</evidence>
<evidence type="ECO:0000259" key="2">
    <source>
        <dbReference type="Pfam" id="PF03070"/>
    </source>
</evidence>
<dbReference type="NCBIfam" id="TIGR04306">
    <property type="entry name" value="salvage_TenA"/>
    <property type="match status" value="1"/>
</dbReference>
<comment type="similarity">
    <text evidence="1">Belongs to the TenA family.</text>
</comment>
<comment type="function">
    <text evidence="1">Catalyzes an amino-pyrimidine hydrolysis reaction at the C5' of the pyrimidine moiety of thiamine compounds, a reaction that is part of a thiamine salvage pathway.</text>
</comment>
<dbReference type="UniPathway" id="UPA00060"/>
<dbReference type="RefSeq" id="WP_114104128.1">
    <property type="nucleotide sequence ID" value="NZ_JPWF01000019.1"/>
</dbReference>
<dbReference type="Proteomes" id="UP000253226">
    <property type="component" value="Unassembled WGS sequence"/>
</dbReference>
<comment type="caution">
    <text evidence="3">The sequence shown here is derived from an EMBL/GenBank/DDBJ whole genome shotgun (WGS) entry which is preliminary data.</text>
</comment>
<organism evidence="3 4">
    <name type="scientific">Thalassospira profundimaris</name>
    <dbReference type="NCBI Taxonomy" id="502049"/>
    <lineage>
        <taxon>Bacteria</taxon>
        <taxon>Pseudomonadati</taxon>
        <taxon>Pseudomonadota</taxon>
        <taxon>Alphaproteobacteria</taxon>
        <taxon>Rhodospirillales</taxon>
        <taxon>Thalassospiraceae</taxon>
        <taxon>Thalassospira</taxon>
    </lineage>
</organism>
<dbReference type="GO" id="GO:0050334">
    <property type="term" value="F:thiaminase activity"/>
    <property type="evidence" value="ECO:0007669"/>
    <property type="project" value="UniProtKB-EC"/>
</dbReference>
<sequence>MSQTATFTDIIPADSLFGKLRARARGAWESYVCHDFVKQLGNGTLPEAAFKHYLIQDYLFLIQFARAYALAVYKAEDLTTMRQFSGTVHAILDMEMSLHLDFCKGWGLSEADIIAEPEARACVTYTRYVLDRGVQGDVVDLQVALMPCMVGYAEIANRLMASSDTKLDGNPYRAWIEMYASAEFQDVAKAEIDLLEHTVAKRGGHDRIDGLVDTFAMASRLEADFWQMGLDLAK</sequence>
<name>A0A367VZK0_9PROT</name>
<evidence type="ECO:0000256" key="1">
    <source>
        <dbReference type="RuleBase" id="RU363093"/>
    </source>
</evidence>
<dbReference type="GO" id="GO:0009229">
    <property type="term" value="P:thiamine diphosphate biosynthetic process"/>
    <property type="evidence" value="ECO:0007669"/>
    <property type="project" value="UniProtKB-UniPathway"/>
</dbReference>
<proteinExistence type="inferred from homology"/>
<accession>A0A367VZK0</accession>
<dbReference type="GO" id="GO:0009228">
    <property type="term" value="P:thiamine biosynthetic process"/>
    <property type="evidence" value="ECO:0007669"/>
    <property type="project" value="UniProtKB-KW"/>
</dbReference>
<comment type="catalytic activity">
    <reaction evidence="1">
        <text>4-amino-5-aminomethyl-2-methylpyrimidine + H2O = 4-amino-5-hydroxymethyl-2-methylpyrimidine + NH4(+)</text>
        <dbReference type="Rhea" id="RHEA:31799"/>
        <dbReference type="ChEBI" id="CHEBI:15377"/>
        <dbReference type="ChEBI" id="CHEBI:16892"/>
        <dbReference type="ChEBI" id="CHEBI:28938"/>
        <dbReference type="ChEBI" id="CHEBI:63416"/>
        <dbReference type="EC" id="3.5.99.2"/>
    </reaction>
</comment>
<feature type="domain" description="Thiaminase-2/PQQC" evidence="2">
    <location>
        <begin position="22"/>
        <end position="231"/>
    </location>
</feature>
<comment type="catalytic activity">
    <reaction evidence="1">
        <text>thiamine + H2O = 5-(2-hydroxyethyl)-4-methylthiazole + 4-amino-5-hydroxymethyl-2-methylpyrimidine + H(+)</text>
        <dbReference type="Rhea" id="RHEA:17509"/>
        <dbReference type="ChEBI" id="CHEBI:15377"/>
        <dbReference type="ChEBI" id="CHEBI:15378"/>
        <dbReference type="ChEBI" id="CHEBI:16892"/>
        <dbReference type="ChEBI" id="CHEBI:17957"/>
        <dbReference type="ChEBI" id="CHEBI:18385"/>
        <dbReference type="EC" id="3.5.99.2"/>
    </reaction>
</comment>
<evidence type="ECO:0000313" key="4">
    <source>
        <dbReference type="Proteomes" id="UP000253226"/>
    </source>
</evidence>
<dbReference type="PANTHER" id="PTHR43198">
    <property type="entry name" value="BIFUNCTIONAL TH2 PROTEIN"/>
    <property type="match status" value="1"/>
</dbReference>
<dbReference type="SUPFAM" id="SSF48613">
    <property type="entry name" value="Heme oxygenase-like"/>
    <property type="match status" value="1"/>
</dbReference>
<dbReference type="InterPro" id="IPR004305">
    <property type="entry name" value="Thiaminase-2/PQQC"/>
</dbReference>
<gene>
    <name evidence="3" type="ORF">TH19_20630</name>
</gene>
<dbReference type="OrthoDB" id="34166at2"/>
<dbReference type="PANTHER" id="PTHR43198:SF2">
    <property type="entry name" value="SI:CH1073-67J19.1-RELATED"/>
    <property type="match status" value="1"/>
</dbReference>